<dbReference type="AlphaFoldDB" id="A0AAV9WUK3"/>
<dbReference type="Proteomes" id="UP001365542">
    <property type="component" value="Unassembled WGS sequence"/>
</dbReference>
<dbReference type="Pfam" id="PF00646">
    <property type="entry name" value="F-box"/>
    <property type="match status" value="1"/>
</dbReference>
<protein>
    <recommendedName>
        <fullName evidence="1">F-box domain-containing protein</fullName>
    </recommendedName>
</protein>
<feature type="domain" description="F-box" evidence="1">
    <location>
        <begin position="84"/>
        <end position="118"/>
    </location>
</feature>
<dbReference type="SUPFAM" id="SSF81383">
    <property type="entry name" value="F-box domain"/>
    <property type="match status" value="1"/>
</dbReference>
<sequence length="526" mass="60463">MISSVDISNIYPDSFKANLPSTVSLSYLYRYYRYCNLTYHASMAQVSSSANSNNINIRPAPVLILPPLLASLRLDVVSSPIEYFPSEITLLILSYLCQRDRKSFSLCSKFCRDLVSPVLFRRIRLSTTFAASASDDDTRRGISRISSFPRHVSLDCIGVEIPEAITSFFCTCTPLLRQFPNIISLKLACNIPRPLTEMQHQPDFIYRIMWRILTFIRDECTFYHSLKAFTLDILNSNLVYTSTLDRPIYTPQCPETAQFLGLAVGPGNTSGSLVSSDCFKIPHFPALEQACVSYPRKFYNSANIFGTISIFSITTASTDSLRRMCLQTTLESLPLRPLFHGVVYPNVTELCANVDFLRVYDPLYLEELTRVFPNVEDAVFYPIEQRIVRGNDEKCLKRLDGWKGTLKRAVVFWPRLQKASALDNVPPELDRSSLMTLEELREHYERWMDGQWGCLETVIFLKSPKDIKFERRRSEPFDVEPWYEAVGCTISGCEEEEEGEEGEYTYEVRWGKEYRERLVDIDYFPV</sequence>
<reference evidence="2 3" key="1">
    <citation type="submission" date="2019-10" db="EMBL/GenBank/DDBJ databases">
        <authorList>
            <person name="Palmer J.M."/>
        </authorList>
    </citation>
    <scope>NUCLEOTIDE SEQUENCE [LARGE SCALE GENOMIC DNA]</scope>
    <source>
        <strain evidence="2 3">TWF694</strain>
    </source>
</reference>
<dbReference type="EMBL" id="JAVHJO010000016">
    <property type="protein sequence ID" value="KAK6526412.1"/>
    <property type="molecule type" value="Genomic_DNA"/>
</dbReference>
<keyword evidence="3" id="KW-1185">Reference proteome</keyword>
<dbReference type="InterPro" id="IPR001810">
    <property type="entry name" value="F-box_dom"/>
</dbReference>
<dbReference type="InterPro" id="IPR036047">
    <property type="entry name" value="F-box-like_dom_sf"/>
</dbReference>
<accession>A0AAV9WUK3</accession>
<dbReference type="CDD" id="cd09917">
    <property type="entry name" value="F-box_SF"/>
    <property type="match status" value="1"/>
</dbReference>
<gene>
    <name evidence="2" type="ORF">TWF694_005006</name>
</gene>
<organism evidence="2 3">
    <name type="scientific">Orbilia ellipsospora</name>
    <dbReference type="NCBI Taxonomy" id="2528407"/>
    <lineage>
        <taxon>Eukaryota</taxon>
        <taxon>Fungi</taxon>
        <taxon>Dikarya</taxon>
        <taxon>Ascomycota</taxon>
        <taxon>Pezizomycotina</taxon>
        <taxon>Orbiliomycetes</taxon>
        <taxon>Orbiliales</taxon>
        <taxon>Orbiliaceae</taxon>
        <taxon>Orbilia</taxon>
    </lineage>
</organism>
<evidence type="ECO:0000259" key="1">
    <source>
        <dbReference type="Pfam" id="PF00646"/>
    </source>
</evidence>
<proteinExistence type="predicted"/>
<evidence type="ECO:0000313" key="3">
    <source>
        <dbReference type="Proteomes" id="UP001365542"/>
    </source>
</evidence>
<name>A0AAV9WUK3_9PEZI</name>
<evidence type="ECO:0000313" key="2">
    <source>
        <dbReference type="EMBL" id="KAK6526412.1"/>
    </source>
</evidence>
<comment type="caution">
    <text evidence="2">The sequence shown here is derived from an EMBL/GenBank/DDBJ whole genome shotgun (WGS) entry which is preliminary data.</text>
</comment>